<protein>
    <submittedName>
        <fullName evidence="2">Uncharacterized protein</fullName>
    </submittedName>
</protein>
<dbReference type="EMBL" id="JAHYBX010000012">
    <property type="protein sequence ID" value="MCA1858282.1"/>
    <property type="molecule type" value="Genomic_DNA"/>
</dbReference>
<evidence type="ECO:0000313" key="2">
    <source>
        <dbReference type="EMBL" id="MCA1858282.1"/>
    </source>
</evidence>
<dbReference type="Proteomes" id="UP001198602">
    <property type="component" value="Unassembled WGS sequence"/>
</dbReference>
<feature type="chain" id="PRO_5045719534" evidence="1">
    <location>
        <begin position="27"/>
        <end position="429"/>
    </location>
</feature>
<reference evidence="2 3" key="1">
    <citation type="submission" date="2021-07" db="EMBL/GenBank/DDBJ databases">
        <title>Characterization of Violacein-producing bacteria and related species.</title>
        <authorList>
            <person name="Wilson H.S."/>
            <person name="De Leon M.E."/>
        </authorList>
    </citation>
    <scope>NUCLEOTIDE SEQUENCE [LARGE SCALE GENOMIC DNA]</scope>
    <source>
        <strain evidence="2 3">HSC-2F05</strain>
    </source>
</reference>
<proteinExistence type="predicted"/>
<keyword evidence="3" id="KW-1185">Reference proteome</keyword>
<comment type="caution">
    <text evidence="2">The sequence shown here is derived from an EMBL/GenBank/DDBJ whole genome shotgun (WGS) entry which is preliminary data.</text>
</comment>
<gene>
    <name evidence="2" type="ORF">LE190_20455</name>
</gene>
<organism evidence="2 3">
    <name type="scientific">Massilia hydrophila</name>
    <dbReference type="NCBI Taxonomy" id="3044279"/>
    <lineage>
        <taxon>Bacteria</taxon>
        <taxon>Pseudomonadati</taxon>
        <taxon>Pseudomonadota</taxon>
        <taxon>Betaproteobacteria</taxon>
        <taxon>Burkholderiales</taxon>
        <taxon>Oxalobacteraceae</taxon>
        <taxon>Telluria group</taxon>
        <taxon>Massilia</taxon>
    </lineage>
</organism>
<evidence type="ECO:0000256" key="1">
    <source>
        <dbReference type="SAM" id="SignalP"/>
    </source>
</evidence>
<evidence type="ECO:0000313" key="3">
    <source>
        <dbReference type="Proteomes" id="UP001198602"/>
    </source>
</evidence>
<name>A0ABS7YGR1_9BURK</name>
<feature type="signal peptide" evidence="1">
    <location>
        <begin position="1"/>
        <end position="26"/>
    </location>
</feature>
<sequence length="429" mass="47439">MRPGVRLWKCVLVNALMCALAGPASAAAAPDQKTTYLAPLRAAEEKIGALDDFHRLGQLSAAERKTLEETKGRYLQMLGTYLTNAGDADGAARAFGWWTQLFMAERTAQLPNGALAGATAQDAIEAIVAQARNHQVVILNEAHHVPQHRVFAARLARELRKLGFDYLACETLDAGVMAPLANGRVEKHAGFYSREPMYGEFLRSALLDKWKIVSYDTGGPTGESDMVKRMRLREEEGLENLLQRIFDRDPQAKVFIYVGYDHAAERQIPGRSIPYPMLAEILAKRLGTDPLTIDQATMFAYPERAAEHPLYRTVLGRFARSRPFVLAGPESGYEVIGSSRGRVDMQVVHPDEVRIVETGRPLWMATQAGLSPQAVPGELLPAKGRRLIQAFHMEDGPEAVPADMVMVEAGKKAPMLMLPPGQYRYAFEE</sequence>
<keyword evidence="1" id="KW-0732">Signal</keyword>
<dbReference type="RefSeq" id="WP_225240436.1">
    <property type="nucleotide sequence ID" value="NZ_JAHYBX010000012.1"/>
</dbReference>
<accession>A0ABS7YGR1</accession>